<accession>A0A1M4VGS0</accession>
<dbReference type="STRING" id="213588.SAMN02745204_00926"/>
<gene>
    <name evidence="2" type="ORF">SAMN02745204_00926</name>
</gene>
<reference evidence="3" key="1">
    <citation type="submission" date="2016-11" db="EMBL/GenBank/DDBJ databases">
        <authorList>
            <person name="Varghese N."/>
            <person name="Submissions S."/>
        </authorList>
    </citation>
    <scope>NUCLEOTIDE SEQUENCE [LARGE SCALE GENOMIC DNA]</scope>
    <source>
        <strain evidence="3">DSM 14834</strain>
    </source>
</reference>
<name>A0A1M4VGS0_9GAMM</name>
<keyword evidence="3" id="KW-1185">Reference proteome</keyword>
<evidence type="ECO:0000259" key="1">
    <source>
        <dbReference type="Pfam" id="PF08909"/>
    </source>
</evidence>
<evidence type="ECO:0000313" key="3">
    <source>
        <dbReference type="Proteomes" id="UP000242857"/>
    </source>
</evidence>
<dbReference type="Proteomes" id="UP000242857">
    <property type="component" value="Unassembled WGS sequence"/>
</dbReference>
<proteinExistence type="predicted"/>
<feature type="domain" description="DUF1854" evidence="1">
    <location>
        <begin position="25"/>
        <end position="154"/>
    </location>
</feature>
<sequence length="155" mass="17370">MSADFDLERDAFGQLVLTLADGRRHAGVSVVRAFPLSAPGEHIAVVGSDGHELAWIARLDAVPPGLRALIEDELKQREFMPVIRRLLNVSSVVTPSQWQVDTDRGQTRFTLKSEDDIRRLGDGSLLIADSHGVHYRIPDLQALDRHSRRLLDRFL</sequence>
<dbReference type="OrthoDB" id="212426at2"/>
<organism evidence="2 3">
    <name type="scientific">Thermomonas hydrothermalis</name>
    <dbReference type="NCBI Taxonomy" id="213588"/>
    <lineage>
        <taxon>Bacteria</taxon>
        <taxon>Pseudomonadati</taxon>
        <taxon>Pseudomonadota</taxon>
        <taxon>Gammaproteobacteria</taxon>
        <taxon>Lysobacterales</taxon>
        <taxon>Lysobacteraceae</taxon>
        <taxon>Thermomonas</taxon>
    </lineage>
</organism>
<dbReference type="EMBL" id="FQUK01000011">
    <property type="protein sequence ID" value="SHE68138.1"/>
    <property type="molecule type" value="Genomic_DNA"/>
</dbReference>
<evidence type="ECO:0000313" key="2">
    <source>
        <dbReference type="EMBL" id="SHE68138.1"/>
    </source>
</evidence>
<dbReference type="RefSeq" id="WP_072755449.1">
    <property type="nucleotide sequence ID" value="NZ_FQUK01000011.1"/>
</dbReference>
<dbReference type="InterPro" id="IPR015005">
    <property type="entry name" value="DUF1854"/>
</dbReference>
<dbReference type="AlphaFoldDB" id="A0A1M4VGS0"/>
<protein>
    <recommendedName>
        <fullName evidence="1">DUF1854 domain-containing protein</fullName>
    </recommendedName>
</protein>
<dbReference type="Pfam" id="PF08909">
    <property type="entry name" value="DUF1854"/>
    <property type="match status" value="1"/>
</dbReference>